<dbReference type="AlphaFoldDB" id="A0A7V8V9Z8"/>
<keyword evidence="3" id="KW-1185">Reference proteome</keyword>
<organism evidence="2 3">
    <name type="scientific">Bremerella alba</name>
    <dbReference type="NCBI Taxonomy" id="980252"/>
    <lineage>
        <taxon>Bacteria</taxon>
        <taxon>Pseudomonadati</taxon>
        <taxon>Planctomycetota</taxon>
        <taxon>Planctomycetia</taxon>
        <taxon>Pirellulales</taxon>
        <taxon>Pirellulaceae</taxon>
        <taxon>Bremerella</taxon>
    </lineage>
</organism>
<dbReference type="Proteomes" id="UP000551616">
    <property type="component" value="Unassembled WGS sequence"/>
</dbReference>
<keyword evidence="1" id="KW-0472">Membrane</keyword>
<dbReference type="RefSeq" id="WP_207398971.1">
    <property type="nucleotide sequence ID" value="NZ_JABRWO010000016.1"/>
</dbReference>
<accession>A0A7V8V9Z8</accession>
<evidence type="ECO:0000256" key="1">
    <source>
        <dbReference type="SAM" id="Phobius"/>
    </source>
</evidence>
<keyword evidence="1" id="KW-1133">Transmembrane helix</keyword>
<reference evidence="2 3" key="1">
    <citation type="submission" date="2020-05" db="EMBL/GenBank/DDBJ databases">
        <title>Bremerella alba sp. nov., a novel planctomycete isolated from the surface of the macroalga Fucus spiralis.</title>
        <authorList>
            <person name="Godinho O."/>
            <person name="Botelho R."/>
            <person name="Albuquerque L."/>
            <person name="Wiegand S."/>
            <person name="Da Costa M.S."/>
            <person name="Lobo-Da-Cunha A."/>
            <person name="Jogler C."/>
            <person name="Lage O.M."/>
        </authorList>
    </citation>
    <scope>NUCLEOTIDE SEQUENCE [LARGE SCALE GENOMIC DNA]</scope>
    <source>
        <strain evidence="2 3">FF15</strain>
    </source>
</reference>
<dbReference type="EMBL" id="JABRWO010000016">
    <property type="protein sequence ID" value="MBA2117600.1"/>
    <property type="molecule type" value="Genomic_DNA"/>
</dbReference>
<comment type="caution">
    <text evidence="2">The sequence shown here is derived from an EMBL/GenBank/DDBJ whole genome shotgun (WGS) entry which is preliminary data.</text>
</comment>
<keyword evidence="1" id="KW-0812">Transmembrane</keyword>
<evidence type="ECO:0000313" key="3">
    <source>
        <dbReference type="Proteomes" id="UP000551616"/>
    </source>
</evidence>
<name>A0A7V8V9Z8_9BACT</name>
<evidence type="ECO:0000313" key="2">
    <source>
        <dbReference type="EMBL" id="MBA2117600.1"/>
    </source>
</evidence>
<sequence length="396" mass="43505">MESHEAMNLVDAHLDGEVLTEAQASALSDWIKEDPQQADDVFRRIFLHTYLRRRVQSLELESTESVPLEIGSEYQEQQPGDGSIWVRFGWRSIGFTIAIVAAVGLILGGLSFWQRTSTAKASHPFIYESFDYPGFDYEGFGFPAVPDFIPDEVWPTEGGLSGLKKGTGFSGPWKEEGNLVSVIEADPMSHPLGKVDLRQFARLGYIDSQGLALKTLGNQLRTSAGDGSHASRKLDISAAPENLRDGDQLGADGSKIWLSFLAQSYDGAGEHRYAVLELGSESAGVRFGKLNSNPNGNWGVAGMLNGQEVNTRVAQKSSGESVFVVICLEFRPGMELATVWLDPDLDETPTDQTAMCQIQVPDFRFDSLSIKGRYSTDFDEIRLGQSFFDVAPTVDM</sequence>
<gene>
    <name evidence="2" type="ORF">HOV93_47990</name>
</gene>
<feature type="transmembrane region" description="Helical" evidence="1">
    <location>
        <begin position="93"/>
        <end position="113"/>
    </location>
</feature>
<protein>
    <submittedName>
        <fullName evidence="2">Uncharacterized protein</fullName>
    </submittedName>
</protein>
<proteinExistence type="predicted"/>